<reference evidence="3 4" key="1">
    <citation type="journal article" date="2016" name="BMC Genomics">
        <title>Genomic analysis of the nitrate-respiring Sphingopyxis granuli (formerly Sphingomonas macrogoltabida) strain TFA.</title>
        <authorList>
            <person name="Garcia-Romero I."/>
            <person name="Perez-Pulido A.J."/>
            <person name="Gonzalez-Flores Y.E."/>
            <person name="Reyes-Ramirez F."/>
            <person name="Santero E."/>
            <person name="Floriano B."/>
        </authorList>
    </citation>
    <scope>NUCLEOTIDE SEQUENCE [LARGE SCALE GENOMIC DNA]</scope>
    <source>
        <strain evidence="3 4">TFA</strain>
    </source>
</reference>
<feature type="transmembrane region" description="Helical" evidence="1">
    <location>
        <begin position="297"/>
        <end position="317"/>
    </location>
</feature>
<organism evidence="3 4">
    <name type="scientific">Sphingopyxis granuli</name>
    <dbReference type="NCBI Taxonomy" id="267128"/>
    <lineage>
        <taxon>Bacteria</taxon>
        <taxon>Pseudomonadati</taxon>
        <taxon>Pseudomonadota</taxon>
        <taxon>Alphaproteobacteria</taxon>
        <taxon>Sphingomonadales</taxon>
        <taxon>Sphingomonadaceae</taxon>
        <taxon>Sphingopyxis</taxon>
    </lineage>
</organism>
<dbReference type="PANTHER" id="PTHR23028:SF131">
    <property type="entry name" value="BLR2367 PROTEIN"/>
    <property type="match status" value="1"/>
</dbReference>
<keyword evidence="4" id="KW-1185">Reference proteome</keyword>
<dbReference type="AlphaFoldDB" id="A0AA86GLP8"/>
<feature type="transmembrane region" description="Helical" evidence="1">
    <location>
        <begin position="52"/>
        <end position="69"/>
    </location>
</feature>
<feature type="transmembrane region" description="Helical" evidence="1">
    <location>
        <begin position="133"/>
        <end position="152"/>
    </location>
</feature>
<feature type="transmembrane region" description="Helical" evidence="1">
    <location>
        <begin position="89"/>
        <end position="113"/>
    </location>
</feature>
<name>A0AA86GLP8_9SPHN</name>
<dbReference type="RefSeq" id="WP_067183419.1">
    <property type="nucleotide sequence ID" value="NZ_CP012199.1"/>
</dbReference>
<protein>
    <submittedName>
        <fullName evidence="3">Acyltransferase</fullName>
    </submittedName>
</protein>
<sequence length="347" mass="38215">MSGAAPKIRLQSLDIMRGLAALAVLLFHYSVILPRFAPAARPIPIAFEEGGYGVHLFFIVSGFVILMSLERSTASQFLISRFTRLYPVYWLACLLTFAVLTSSHWIAYSVSAGEFLINLTMMQSFVRVGAVDGVYWSLAYELGFYAFLFTALRLGGARIVSILPHYMVAGAALFSVAAPYIPHPLHLLLMLNQYADLFGCGLALYLLRTRGFSLAQAAILPATPLVEALYDGWHGLIVVGLIVLAMSFACLTRWQPGRLARPLIWLGGISYALYLTHQMLGYALIAHLQELGVGPWVSFAVALGCALLLAHLLTHYWERPVSAWMKRRLTAWAARVRTPLAARAPSG</sequence>
<dbReference type="EMBL" id="CP012199">
    <property type="protein sequence ID" value="AMG74471.1"/>
    <property type="molecule type" value="Genomic_DNA"/>
</dbReference>
<keyword evidence="1" id="KW-0472">Membrane</keyword>
<feature type="transmembrane region" description="Helical" evidence="1">
    <location>
        <begin position="263"/>
        <end position="285"/>
    </location>
</feature>
<evidence type="ECO:0000259" key="2">
    <source>
        <dbReference type="Pfam" id="PF01757"/>
    </source>
</evidence>
<feature type="transmembrane region" description="Helical" evidence="1">
    <location>
        <begin position="233"/>
        <end position="251"/>
    </location>
</feature>
<dbReference type="PANTHER" id="PTHR23028">
    <property type="entry name" value="ACETYLTRANSFERASE"/>
    <property type="match status" value="1"/>
</dbReference>
<dbReference type="Pfam" id="PF01757">
    <property type="entry name" value="Acyl_transf_3"/>
    <property type="match status" value="1"/>
</dbReference>
<feature type="transmembrane region" description="Helical" evidence="1">
    <location>
        <begin position="159"/>
        <end position="181"/>
    </location>
</feature>
<keyword evidence="3" id="KW-0012">Acyltransferase</keyword>
<dbReference type="GO" id="GO:0000271">
    <property type="term" value="P:polysaccharide biosynthetic process"/>
    <property type="evidence" value="ECO:0007669"/>
    <property type="project" value="TreeGrafter"/>
</dbReference>
<keyword evidence="3" id="KW-0808">Transferase</keyword>
<dbReference type="GO" id="GO:0016747">
    <property type="term" value="F:acyltransferase activity, transferring groups other than amino-acyl groups"/>
    <property type="evidence" value="ECO:0007669"/>
    <property type="project" value="InterPro"/>
</dbReference>
<evidence type="ECO:0000313" key="3">
    <source>
        <dbReference type="EMBL" id="AMG74471.1"/>
    </source>
</evidence>
<dbReference type="Proteomes" id="UP000058599">
    <property type="component" value="Chromosome"/>
</dbReference>
<gene>
    <name evidence="3" type="ORF">SGRAN_2096</name>
</gene>
<keyword evidence="1" id="KW-1133">Transmembrane helix</keyword>
<accession>A0AA86GLP8</accession>
<evidence type="ECO:0000313" key="4">
    <source>
        <dbReference type="Proteomes" id="UP000058599"/>
    </source>
</evidence>
<feature type="domain" description="Acyltransferase 3" evidence="2">
    <location>
        <begin position="11"/>
        <end position="314"/>
    </location>
</feature>
<evidence type="ECO:0000256" key="1">
    <source>
        <dbReference type="SAM" id="Phobius"/>
    </source>
</evidence>
<dbReference type="KEGG" id="sgi:SGRAN_2096"/>
<dbReference type="InterPro" id="IPR002656">
    <property type="entry name" value="Acyl_transf_3_dom"/>
</dbReference>
<keyword evidence="1" id="KW-0812">Transmembrane</keyword>
<feature type="transmembrane region" description="Helical" evidence="1">
    <location>
        <begin position="12"/>
        <end position="32"/>
    </location>
</feature>
<dbReference type="InterPro" id="IPR050879">
    <property type="entry name" value="Acyltransferase_3"/>
</dbReference>
<proteinExistence type="predicted"/>
<dbReference type="GO" id="GO:0016020">
    <property type="term" value="C:membrane"/>
    <property type="evidence" value="ECO:0007669"/>
    <property type="project" value="TreeGrafter"/>
</dbReference>